<evidence type="ECO:0000256" key="1">
    <source>
        <dbReference type="SAM" id="MobiDB-lite"/>
    </source>
</evidence>
<dbReference type="Proteomes" id="UP001162156">
    <property type="component" value="Unassembled WGS sequence"/>
</dbReference>
<dbReference type="EMBL" id="JANEYF010002393">
    <property type="protein sequence ID" value="KAJ8947209.1"/>
    <property type="molecule type" value="Genomic_DNA"/>
</dbReference>
<feature type="region of interest" description="Disordered" evidence="1">
    <location>
        <begin position="1"/>
        <end position="25"/>
    </location>
</feature>
<organism evidence="2 3">
    <name type="scientific">Rhamnusium bicolor</name>
    <dbReference type="NCBI Taxonomy" id="1586634"/>
    <lineage>
        <taxon>Eukaryota</taxon>
        <taxon>Metazoa</taxon>
        <taxon>Ecdysozoa</taxon>
        <taxon>Arthropoda</taxon>
        <taxon>Hexapoda</taxon>
        <taxon>Insecta</taxon>
        <taxon>Pterygota</taxon>
        <taxon>Neoptera</taxon>
        <taxon>Endopterygota</taxon>
        <taxon>Coleoptera</taxon>
        <taxon>Polyphaga</taxon>
        <taxon>Cucujiformia</taxon>
        <taxon>Chrysomeloidea</taxon>
        <taxon>Cerambycidae</taxon>
        <taxon>Lepturinae</taxon>
        <taxon>Rhagiini</taxon>
        <taxon>Rhamnusium</taxon>
    </lineage>
</organism>
<accession>A0AAV8Y7Q3</accession>
<evidence type="ECO:0000313" key="2">
    <source>
        <dbReference type="EMBL" id="KAJ8947209.1"/>
    </source>
</evidence>
<sequence length="66" mass="7509">MKSFSSVGMGQDQVDSFNPPSTLGTNLYQSQSNPDLMSICYDDLRCTDYPEHVLKVCTYIITYLNY</sequence>
<name>A0AAV8Y7Q3_9CUCU</name>
<reference evidence="2" key="1">
    <citation type="journal article" date="2023" name="Insect Mol. Biol.">
        <title>Genome sequencing provides insights into the evolution of gene families encoding plant cell wall-degrading enzymes in longhorned beetles.</title>
        <authorList>
            <person name="Shin N.R."/>
            <person name="Okamura Y."/>
            <person name="Kirsch R."/>
            <person name="Pauchet Y."/>
        </authorList>
    </citation>
    <scope>NUCLEOTIDE SEQUENCE</scope>
    <source>
        <strain evidence="2">RBIC_L_NR</strain>
    </source>
</reference>
<proteinExistence type="predicted"/>
<comment type="caution">
    <text evidence="2">The sequence shown here is derived from an EMBL/GenBank/DDBJ whole genome shotgun (WGS) entry which is preliminary data.</text>
</comment>
<protein>
    <submittedName>
        <fullName evidence="2">Uncharacterized protein</fullName>
    </submittedName>
</protein>
<evidence type="ECO:0000313" key="3">
    <source>
        <dbReference type="Proteomes" id="UP001162156"/>
    </source>
</evidence>
<keyword evidence="3" id="KW-1185">Reference proteome</keyword>
<gene>
    <name evidence="2" type="ORF">NQ314_008665</name>
</gene>
<dbReference type="AlphaFoldDB" id="A0AAV8Y7Q3"/>